<dbReference type="CDD" id="cd06257">
    <property type="entry name" value="DnaJ"/>
    <property type="match status" value="1"/>
</dbReference>
<accession>A0A0D2DBE4</accession>
<evidence type="ECO:0000313" key="3">
    <source>
        <dbReference type="EMBL" id="KIW40418.1"/>
    </source>
</evidence>
<dbReference type="STRING" id="215243.A0A0D2DBE4"/>
<evidence type="ECO:0000256" key="1">
    <source>
        <dbReference type="SAM" id="MobiDB-lite"/>
    </source>
</evidence>
<dbReference type="InterPro" id="IPR050817">
    <property type="entry name" value="DjlA_DnaK_co-chaperone"/>
</dbReference>
<dbReference type="Gene3D" id="1.10.287.110">
    <property type="entry name" value="DnaJ domain"/>
    <property type="match status" value="1"/>
</dbReference>
<proteinExistence type="predicted"/>
<dbReference type="HOGENOM" id="CLU_063296_0_0_1"/>
<feature type="region of interest" description="Disordered" evidence="1">
    <location>
        <begin position="286"/>
        <end position="319"/>
    </location>
</feature>
<dbReference type="OrthoDB" id="17458at2759"/>
<dbReference type="PRINTS" id="PR00625">
    <property type="entry name" value="JDOMAIN"/>
</dbReference>
<dbReference type="InterPro" id="IPR018253">
    <property type="entry name" value="DnaJ_domain_CS"/>
</dbReference>
<dbReference type="PANTHER" id="PTHR24074">
    <property type="entry name" value="CO-CHAPERONE PROTEIN DJLA"/>
    <property type="match status" value="1"/>
</dbReference>
<evidence type="ECO:0000259" key="2">
    <source>
        <dbReference type="PROSITE" id="PS50076"/>
    </source>
</evidence>
<dbReference type="SUPFAM" id="SSF46565">
    <property type="entry name" value="Chaperone J-domain"/>
    <property type="match status" value="1"/>
</dbReference>
<dbReference type="Proteomes" id="UP000053342">
    <property type="component" value="Unassembled WGS sequence"/>
</dbReference>
<dbReference type="GeneID" id="27359694"/>
<dbReference type="RefSeq" id="XP_016260634.1">
    <property type="nucleotide sequence ID" value="XM_016408880.1"/>
</dbReference>
<name>A0A0D2DBE4_9EURO</name>
<dbReference type="Pfam" id="PF00226">
    <property type="entry name" value="DnaJ"/>
    <property type="match status" value="1"/>
</dbReference>
<protein>
    <recommendedName>
        <fullName evidence="2">J domain-containing protein</fullName>
    </recommendedName>
</protein>
<dbReference type="AlphaFoldDB" id="A0A0D2DBE4"/>
<evidence type="ECO:0000313" key="4">
    <source>
        <dbReference type="Proteomes" id="UP000053342"/>
    </source>
</evidence>
<organism evidence="3 4">
    <name type="scientific">Exophiala oligosperma</name>
    <dbReference type="NCBI Taxonomy" id="215243"/>
    <lineage>
        <taxon>Eukaryota</taxon>
        <taxon>Fungi</taxon>
        <taxon>Dikarya</taxon>
        <taxon>Ascomycota</taxon>
        <taxon>Pezizomycotina</taxon>
        <taxon>Eurotiomycetes</taxon>
        <taxon>Chaetothyriomycetidae</taxon>
        <taxon>Chaetothyriales</taxon>
        <taxon>Herpotrichiellaceae</taxon>
        <taxon>Exophiala</taxon>
    </lineage>
</organism>
<dbReference type="InterPro" id="IPR001623">
    <property type="entry name" value="DnaJ_domain"/>
</dbReference>
<dbReference type="InterPro" id="IPR036869">
    <property type="entry name" value="J_dom_sf"/>
</dbReference>
<dbReference type="EMBL" id="KN847338">
    <property type="protein sequence ID" value="KIW40418.1"/>
    <property type="molecule type" value="Genomic_DNA"/>
</dbReference>
<dbReference type="PROSITE" id="PS50076">
    <property type="entry name" value="DNAJ_2"/>
    <property type="match status" value="1"/>
</dbReference>
<dbReference type="SMART" id="SM00271">
    <property type="entry name" value="DnaJ"/>
    <property type="match status" value="1"/>
</dbReference>
<keyword evidence="4" id="KW-1185">Reference proteome</keyword>
<feature type="compositionally biased region" description="Basic and acidic residues" evidence="1">
    <location>
        <begin position="309"/>
        <end position="319"/>
    </location>
</feature>
<reference evidence="3 4" key="1">
    <citation type="submission" date="2015-01" db="EMBL/GenBank/DDBJ databases">
        <title>The Genome Sequence of Exophiala oligosperma CBS72588.</title>
        <authorList>
            <consortium name="The Broad Institute Genomics Platform"/>
            <person name="Cuomo C."/>
            <person name="de Hoog S."/>
            <person name="Gorbushina A."/>
            <person name="Stielow B."/>
            <person name="Teixiera M."/>
            <person name="Abouelleil A."/>
            <person name="Chapman S.B."/>
            <person name="Priest M."/>
            <person name="Young S.K."/>
            <person name="Wortman J."/>
            <person name="Nusbaum C."/>
            <person name="Birren B."/>
        </authorList>
    </citation>
    <scope>NUCLEOTIDE SEQUENCE [LARGE SCALE GENOMIC DNA]</scope>
    <source>
        <strain evidence="3 4">CBS 72588</strain>
    </source>
</reference>
<feature type="domain" description="J" evidence="2">
    <location>
        <begin position="78"/>
        <end position="148"/>
    </location>
</feature>
<dbReference type="PROSITE" id="PS00636">
    <property type="entry name" value="DNAJ_1"/>
    <property type="match status" value="1"/>
</dbReference>
<gene>
    <name evidence="3" type="ORF">PV06_07620</name>
</gene>
<dbReference type="VEuPathDB" id="FungiDB:PV06_07620"/>
<sequence>MPSSLLKKTTFPTLYHSLPCCCTRPSPSPRKRVKSDADAVPRVTQRRCYADVKHGYEFRDNMNWPCRHVKSSPSWTPSPYEIFDLAKDGIYTKHKFYELVKMYHPDRHGHMSFEGITHHERLERYRLVVQAHEILSDPDKRRAYDAAGVGWGSGRTATRHSRGFSNGHGKKYGYGPNDDSTIFQNATWEDWERWYRRHDNPHKQEYSGSFVHPNAFASFVILFAVISGVFQATRAGQYSGQLEEKVREQTAETRNFLNARENHYQQHQLGVEGRIKHFLEKRDPSKYGLKDEEEETYRHHFSNSGIMEPKPRLKNPEAG</sequence>